<dbReference type="PANTHER" id="PTHR35525">
    <property type="entry name" value="BLL6575 PROTEIN"/>
    <property type="match status" value="1"/>
</dbReference>
<gene>
    <name evidence="2" type="ORF">SAMN02927897_01822</name>
</gene>
<feature type="domain" description="Zinc finger CGNR" evidence="1">
    <location>
        <begin position="148"/>
        <end position="189"/>
    </location>
</feature>
<dbReference type="GeneID" id="23846510"/>
<dbReference type="Proteomes" id="UP000183569">
    <property type="component" value="Unassembled WGS sequence"/>
</dbReference>
<dbReference type="Pfam" id="PF07336">
    <property type="entry name" value="ABATE"/>
    <property type="match status" value="1"/>
</dbReference>
<evidence type="ECO:0000313" key="2">
    <source>
        <dbReference type="EMBL" id="SCX47420.1"/>
    </source>
</evidence>
<dbReference type="SUPFAM" id="SSF160904">
    <property type="entry name" value="Jann2411-like"/>
    <property type="match status" value="1"/>
</dbReference>
<evidence type="ECO:0000313" key="3">
    <source>
        <dbReference type="Proteomes" id="UP000183569"/>
    </source>
</evidence>
<dbReference type="InterPro" id="IPR023286">
    <property type="entry name" value="ABATE_dom_sf"/>
</dbReference>
<reference evidence="2 3" key="1">
    <citation type="submission" date="2016-10" db="EMBL/GenBank/DDBJ databases">
        <authorList>
            <person name="Varghese N."/>
            <person name="Submissions S."/>
        </authorList>
    </citation>
    <scope>NUCLEOTIDE SEQUENCE [LARGE SCALE GENOMIC DNA]</scope>
    <source>
        <strain evidence="2 3">CGMCC 1.12102</strain>
    </source>
</reference>
<dbReference type="InterPro" id="IPR010852">
    <property type="entry name" value="ABATE"/>
</dbReference>
<comment type="caution">
    <text evidence="2">The sequence shown here is derived from an EMBL/GenBank/DDBJ whole genome shotgun (WGS) entry which is preliminary data.</text>
</comment>
<dbReference type="EMBL" id="FMUI01000004">
    <property type="protein sequence ID" value="SCX47420.1"/>
    <property type="molecule type" value="Genomic_DNA"/>
</dbReference>
<dbReference type="PANTHER" id="PTHR35525:SF3">
    <property type="entry name" value="BLL6575 PROTEIN"/>
    <property type="match status" value="1"/>
</dbReference>
<accession>A0A1G4Y235</accession>
<sequence>MTAATLPGAEGPWFIAEDQALDFINTLAMAEKSPHDFWQSDDDVRQWLQHVGLLVNAMAKPGELLAEARRLRALIRQLVEARKHGRELSLDALNGWLVQAQSHLRLVVDEQGALQTQRVYRLDTPQQALAPVAEQAAALLANGQFDYIRQCEHPDCTLWFYDKTKAHRRRWCSMALCGNRAKVARFRAKSN</sequence>
<organism evidence="2 3">
    <name type="scientific">Kosakonia sacchari</name>
    <dbReference type="NCBI Taxonomy" id="1158459"/>
    <lineage>
        <taxon>Bacteria</taxon>
        <taxon>Pseudomonadati</taxon>
        <taxon>Pseudomonadota</taxon>
        <taxon>Gammaproteobacteria</taxon>
        <taxon>Enterobacterales</taxon>
        <taxon>Enterobacteriaceae</taxon>
        <taxon>Kosakonia</taxon>
    </lineage>
</organism>
<name>A0A1G4Y235_9ENTR</name>
<dbReference type="Pfam" id="PF11706">
    <property type="entry name" value="zf-CGNR"/>
    <property type="match status" value="1"/>
</dbReference>
<dbReference type="RefSeq" id="WP_017457644.1">
    <property type="nucleotide sequence ID" value="NZ_FMUI01000004.1"/>
</dbReference>
<protein>
    <submittedName>
        <fullName evidence="2">Conserved protein containing a Zn-ribbon-like motif, possibly RNA-binding</fullName>
    </submittedName>
</protein>
<evidence type="ECO:0000259" key="1">
    <source>
        <dbReference type="Pfam" id="PF11706"/>
    </source>
</evidence>
<proteinExistence type="predicted"/>
<dbReference type="AlphaFoldDB" id="A0A1G4Y235"/>
<dbReference type="InterPro" id="IPR021005">
    <property type="entry name" value="Znf_CGNR"/>
</dbReference>
<dbReference type="Gene3D" id="1.10.3300.10">
    <property type="entry name" value="Jann2411-like domain"/>
    <property type="match status" value="1"/>
</dbReference>